<dbReference type="Proteomes" id="UP000594263">
    <property type="component" value="Unplaced"/>
</dbReference>
<feature type="region of interest" description="Disordered" evidence="7">
    <location>
        <begin position="1"/>
        <end position="39"/>
    </location>
</feature>
<dbReference type="InterPro" id="IPR013087">
    <property type="entry name" value="Znf_C2H2_type"/>
</dbReference>
<feature type="compositionally biased region" description="Basic and acidic residues" evidence="7">
    <location>
        <begin position="212"/>
        <end position="222"/>
    </location>
</feature>
<evidence type="ECO:0000256" key="4">
    <source>
        <dbReference type="ARBA" id="ARBA00022833"/>
    </source>
</evidence>
<evidence type="ECO:0000256" key="3">
    <source>
        <dbReference type="ARBA" id="ARBA00022771"/>
    </source>
</evidence>
<feature type="region of interest" description="Disordered" evidence="7">
    <location>
        <begin position="198"/>
        <end position="229"/>
    </location>
</feature>
<dbReference type="PROSITE" id="PS00028">
    <property type="entry name" value="ZINC_FINGER_C2H2_1"/>
    <property type="match status" value="1"/>
</dbReference>
<feature type="compositionally biased region" description="Basic and acidic residues" evidence="7">
    <location>
        <begin position="9"/>
        <end position="26"/>
    </location>
</feature>
<dbReference type="PANTHER" id="PTHR47287:SF15">
    <property type="entry name" value="ZINC FINGER PROTEIN 3-LIKE"/>
    <property type="match status" value="1"/>
</dbReference>
<dbReference type="AlphaFoldDB" id="A0A7N0T9A4"/>
<dbReference type="GO" id="GO:0008270">
    <property type="term" value="F:zinc ion binding"/>
    <property type="evidence" value="ECO:0007669"/>
    <property type="project" value="UniProtKB-KW"/>
</dbReference>
<organism evidence="9 10">
    <name type="scientific">Kalanchoe fedtschenkoi</name>
    <name type="common">Lavender scallops</name>
    <name type="synonym">South American air plant</name>
    <dbReference type="NCBI Taxonomy" id="63787"/>
    <lineage>
        <taxon>Eukaryota</taxon>
        <taxon>Viridiplantae</taxon>
        <taxon>Streptophyta</taxon>
        <taxon>Embryophyta</taxon>
        <taxon>Tracheophyta</taxon>
        <taxon>Spermatophyta</taxon>
        <taxon>Magnoliopsida</taxon>
        <taxon>eudicotyledons</taxon>
        <taxon>Gunneridae</taxon>
        <taxon>Pentapetalae</taxon>
        <taxon>Saxifragales</taxon>
        <taxon>Crassulaceae</taxon>
        <taxon>Kalanchoe</taxon>
    </lineage>
</organism>
<sequence>MSSINLSKAGDDDVDRRQVEEPLQDREQDDDEEGLLSEPLNLNLPVAEVNDPELNLIGSMEVNQSTAEPRVFSCKYCLRKFYSSQALGGHQNAHKRERTLAKTGSIFIDASMAAARAFGHSYSHHTQPHPHFNPFSNSNMSPPHHNSLGIQAHSMIHKPHPSPQAHPSALFGSYSRSSWSEQVPIGKPAGMAKFGGGGPVGGGWWGGQETLSSRHDEKRQKQLDLSLKL</sequence>
<keyword evidence="4" id="KW-0862">Zinc</keyword>
<keyword evidence="10" id="KW-1185">Reference proteome</keyword>
<comment type="subcellular location">
    <subcellularLocation>
        <location evidence="1">Nucleus</location>
    </subcellularLocation>
</comment>
<proteinExistence type="predicted"/>
<dbReference type="OMA" id="IFIDASM"/>
<evidence type="ECO:0000256" key="2">
    <source>
        <dbReference type="ARBA" id="ARBA00022723"/>
    </source>
</evidence>
<dbReference type="Gramene" id="Kaladp0027s0017.1.v1.1">
    <property type="protein sequence ID" value="Kaladp0027s0017.1.v1.1.CDS.1"/>
    <property type="gene ID" value="Kaladp0027s0017.v1.1"/>
</dbReference>
<evidence type="ECO:0000256" key="7">
    <source>
        <dbReference type="SAM" id="MobiDB-lite"/>
    </source>
</evidence>
<protein>
    <recommendedName>
        <fullName evidence="8">C2H2-type domain-containing protein</fullName>
    </recommendedName>
</protein>
<dbReference type="GO" id="GO:0005634">
    <property type="term" value="C:nucleus"/>
    <property type="evidence" value="ECO:0007669"/>
    <property type="project" value="UniProtKB-SubCell"/>
</dbReference>
<evidence type="ECO:0000313" key="9">
    <source>
        <dbReference type="EnsemblPlants" id="Kaladp0027s0017.1.v1.1.CDS.1"/>
    </source>
</evidence>
<keyword evidence="5" id="KW-0539">Nucleus</keyword>
<accession>A0A7N0T9A4</accession>
<dbReference type="PROSITE" id="PS50157">
    <property type="entry name" value="ZINC_FINGER_C2H2_2"/>
    <property type="match status" value="1"/>
</dbReference>
<name>A0A7N0T9A4_KALFE</name>
<keyword evidence="3 6" id="KW-0863">Zinc-finger</keyword>
<feature type="domain" description="C2H2-type" evidence="8">
    <location>
        <begin position="72"/>
        <end position="99"/>
    </location>
</feature>
<evidence type="ECO:0000256" key="6">
    <source>
        <dbReference type="PROSITE-ProRule" id="PRU00042"/>
    </source>
</evidence>
<evidence type="ECO:0000256" key="5">
    <source>
        <dbReference type="ARBA" id="ARBA00023242"/>
    </source>
</evidence>
<dbReference type="GO" id="GO:0009788">
    <property type="term" value="P:negative regulation of abscisic acid-activated signaling pathway"/>
    <property type="evidence" value="ECO:0007669"/>
    <property type="project" value="InterPro"/>
</dbReference>
<dbReference type="InterPro" id="IPR044246">
    <property type="entry name" value="ZFP3-like"/>
</dbReference>
<dbReference type="PANTHER" id="PTHR47287">
    <property type="entry name" value="C2H2 AND C2HC ZINC FINGERS SUPERFAMILY PROTEIN"/>
    <property type="match status" value="1"/>
</dbReference>
<dbReference type="SUPFAM" id="SSF57667">
    <property type="entry name" value="beta-beta-alpha zinc fingers"/>
    <property type="match status" value="1"/>
</dbReference>
<dbReference type="InterPro" id="IPR036236">
    <property type="entry name" value="Znf_C2H2_sf"/>
</dbReference>
<evidence type="ECO:0000259" key="8">
    <source>
        <dbReference type="PROSITE" id="PS50157"/>
    </source>
</evidence>
<reference evidence="9" key="1">
    <citation type="submission" date="2021-01" db="UniProtKB">
        <authorList>
            <consortium name="EnsemblPlants"/>
        </authorList>
    </citation>
    <scope>IDENTIFICATION</scope>
</reference>
<keyword evidence="2" id="KW-0479">Metal-binding</keyword>
<evidence type="ECO:0000313" key="10">
    <source>
        <dbReference type="Proteomes" id="UP000594263"/>
    </source>
</evidence>
<dbReference type="EnsemblPlants" id="Kaladp0027s0017.1.v1.1">
    <property type="protein sequence ID" value="Kaladp0027s0017.1.v1.1.CDS.1"/>
    <property type="gene ID" value="Kaladp0027s0017.v1.1"/>
</dbReference>
<evidence type="ECO:0000256" key="1">
    <source>
        <dbReference type="ARBA" id="ARBA00004123"/>
    </source>
</evidence>
<dbReference type="Gene3D" id="3.30.160.60">
    <property type="entry name" value="Classic Zinc Finger"/>
    <property type="match status" value="1"/>
</dbReference>